<keyword evidence="4" id="KW-1185">Reference proteome</keyword>
<keyword evidence="1" id="KW-0175">Coiled coil</keyword>
<proteinExistence type="predicted"/>
<dbReference type="SUPFAM" id="SSF64356">
    <property type="entry name" value="SNARE-like"/>
    <property type="match status" value="1"/>
</dbReference>
<dbReference type="Gene3D" id="3.30.450.50">
    <property type="entry name" value="Longin domain"/>
    <property type="match status" value="1"/>
</dbReference>
<dbReference type="EMBL" id="JAPMOS010000020">
    <property type="protein sequence ID" value="KAJ4459361.1"/>
    <property type="molecule type" value="Genomic_DNA"/>
</dbReference>
<name>A0ABQ8UMY1_9EUKA</name>
<dbReference type="PANTHER" id="PTHR45806">
    <property type="entry name" value="SYNAPTOBREVIN HOMOLOG YKT6"/>
    <property type="match status" value="1"/>
</dbReference>
<organism evidence="3 4">
    <name type="scientific">Paratrimastix pyriformis</name>
    <dbReference type="NCBI Taxonomy" id="342808"/>
    <lineage>
        <taxon>Eukaryota</taxon>
        <taxon>Metamonada</taxon>
        <taxon>Preaxostyla</taxon>
        <taxon>Paratrimastigidae</taxon>
        <taxon>Paratrimastix</taxon>
    </lineage>
</organism>
<sequence>MSRNVSNSDPLAPVARQEPPQLSAILQLQRPGNAAYCAVEEVNVLGCAMAPLPVVARVAGRQKVEAILRETACVCVSKLANNLRAINCEDVHHIFYCYMEPSGKCAAVACNPTYPQRAAFAIAMQVAKDPRPNLPELLRKYQNPMEADRLLRLNHEIDQVRDVMNENINKILERGEKIEDVLERSQRLDDASKKFLKNTKKLNRCCVVM</sequence>
<evidence type="ECO:0000256" key="1">
    <source>
        <dbReference type="PROSITE-ProRule" id="PRU00290"/>
    </source>
</evidence>
<feature type="domain" description="V-SNARE coiled-coil homology" evidence="2">
    <location>
        <begin position="149"/>
        <end position="209"/>
    </location>
</feature>
<protein>
    <submittedName>
        <fullName evidence="3">Snare protein YKT6</fullName>
    </submittedName>
</protein>
<dbReference type="SUPFAM" id="SSF58038">
    <property type="entry name" value="SNARE fusion complex"/>
    <property type="match status" value="1"/>
</dbReference>
<evidence type="ECO:0000259" key="2">
    <source>
        <dbReference type="PROSITE" id="PS50892"/>
    </source>
</evidence>
<gene>
    <name evidence="3" type="ORF">PAPYR_4661</name>
</gene>
<reference evidence="3" key="1">
    <citation type="journal article" date="2022" name="bioRxiv">
        <title>Genomics of Preaxostyla Flagellates Illuminates Evolutionary Transitions and the Path Towards Mitochondrial Loss.</title>
        <authorList>
            <person name="Novak L.V.F."/>
            <person name="Treitli S.C."/>
            <person name="Pyrih J."/>
            <person name="Halakuc P."/>
            <person name="Pipaliya S.V."/>
            <person name="Vacek V."/>
            <person name="Brzon O."/>
            <person name="Soukal P."/>
            <person name="Eme L."/>
            <person name="Dacks J.B."/>
            <person name="Karnkowska A."/>
            <person name="Elias M."/>
            <person name="Hampl V."/>
        </authorList>
    </citation>
    <scope>NUCLEOTIDE SEQUENCE</scope>
    <source>
        <strain evidence="3">RCP-MX</strain>
    </source>
</reference>
<dbReference type="PANTHER" id="PTHR45806:SF1">
    <property type="entry name" value="SYNAPTOBREVIN HOMOLOG YKT6"/>
    <property type="match status" value="1"/>
</dbReference>
<dbReference type="InterPro" id="IPR001388">
    <property type="entry name" value="Synaptobrevin-like"/>
</dbReference>
<comment type="caution">
    <text evidence="3">The sequence shown here is derived from an EMBL/GenBank/DDBJ whole genome shotgun (WGS) entry which is preliminary data.</text>
</comment>
<evidence type="ECO:0000313" key="4">
    <source>
        <dbReference type="Proteomes" id="UP001141327"/>
    </source>
</evidence>
<dbReference type="Pfam" id="PF00957">
    <property type="entry name" value="Synaptobrevin"/>
    <property type="match status" value="1"/>
</dbReference>
<dbReference type="Proteomes" id="UP001141327">
    <property type="component" value="Unassembled WGS sequence"/>
</dbReference>
<evidence type="ECO:0000313" key="3">
    <source>
        <dbReference type="EMBL" id="KAJ4459361.1"/>
    </source>
</evidence>
<dbReference type="CDD" id="cd15843">
    <property type="entry name" value="R-SNARE"/>
    <property type="match status" value="1"/>
</dbReference>
<dbReference type="PRINTS" id="PR00219">
    <property type="entry name" value="SYNAPTOBREVN"/>
</dbReference>
<dbReference type="InterPro" id="IPR011012">
    <property type="entry name" value="Longin-like_dom_sf"/>
</dbReference>
<accession>A0ABQ8UMY1</accession>
<dbReference type="Gene3D" id="1.20.5.110">
    <property type="match status" value="1"/>
</dbReference>
<dbReference type="InterPro" id="IPR042855">
    <property type="entry name" value="V_SNARE_CC"/>
</dbReference>
<dbReference type="PROSITE" id="PS50892">
    <property type="entry name" value="V_SNARE"/>
    <property type="match status" value="1"/>
</dbReference>